<dbReference type="Gene3D" id="2.60.120.920">
    <property type="match status" value="2"/>
</dbReference>
<dbReference type="OrthoDB" id="236214at2759"/>
<organism evidence="2 3">
    <name type="scientific">Thalassiosira oceanica</name>
    <name type="common">Marine diatom</name>
    <dbReference type="NCBI Taxonomy" id="159749"/>
    <lineage>
        <taxon>Eukaryota</taxon>
        <taxon>Sar</taxon>
        <taxon>Stramenopiles</taxon>
        <taxon>Ochrophyta</taxon>
        <taxon>Bacillariophyta</taxon>
        <taxon>Coscinodiscophyceae</taxon>
        <taxon>Thalassiosirophycidae</taxon>
        <taxon>Thalassiosirales</taxon>
        <taxon>Thalassiosiraceae</taxon>
        <taxon>Thalassiosira</taxon>
    </lineage>
</organism>
<name>K0TCN8_THAOC</name>
<comment type="caution">
    <text evidence="2">The sequence shown here is derived from an EMBL/GenBank/DDBJ whole genome shotgun (WGS) entry which is preliminary data.</text>
</comment>
<feature type="compositionally biased region" description="Basic and acidic residues" evidence="1">
    <location>
        <begin position="344"/>
        <end position="355"/>
    </location>
</feature>
<dbReference type="AlphaFoldDB" id="K0TCN8"/>
<protein>
    <recommendedName>
        <fullName evidence="4">B30.2/SPRY domain-containing protein</fullName>
    </recommendedName>
</protein>
<proteinExistence type="predicted"/>
<feature type="non-terminal residue" evidence="2">
    <location>
        <position position="1"/>
    </location>
</feature>
<evidence type="ECO:0000313" key="2">
    <source>
        <dbReference type="EMBL" id="EJK71206.1"/>
    </source>
</evidence>
<keyword evidence="3" id="KW-1185">Reference proteome</keyword>
<evidence type="ECO:0000313" key="3">
    <source>
        <dbReference type="Proteomes" id="UP000266841"/>
    </source>
</evidence>
<dbReference type="Proteomes" id="UP000266841">
    <property type="component" value="Unassembled WGS sequence"/>
</dbReference>
<evidence type="ECO:0008006" key="4">
    <source>
        <dbReference type="Google" id="ProtNLM"/>
    </source>
</evidence>
<dbReference type="InterPro" id="IPR013320">
    <property type="entry name" value="ConA-like_dom_sf"/>
</dbReference>
<sequence>GKVGNREPTQHCTRTICLHRAAEMEPRNKRARLLPSAALDVLSNNMLLRCASYLDADGLALLGWTSIRFGIPQAGQQRSLANEAARQRFRQSATKEERSRLPIYDDESDIGLYRALEQLRQPLCFHELVGYGFRPQEHPASVIKFKEAYEGWVIRPVSLTDGIDVETDSEWRGEVIPVRGSSSFTPAVSEKLRSQRTAKWGDSIVHCCTYNCYGGRCYWTDWGNDEVSYEEWQGQERLPGSGTIGLLLDLDEGTLSVFKNGLRLGAMKEGLCGEYCWFVAAGVPCTISISRDCSTFPCQFVPSSPPGIRLRAASLDRLAALFPYTAPSFKEASPQPPARAAVSDSDHQEPPRTMRRPVESFNLEERPPFVDFEIRLPRDFVLPAALVQQGPGTTFMLIAAALEMTKFREEKADQKNQMMMLPRDNKRARLLPSAALDVLGNDLLLRCASYLDVDGLALLGRTSARFGIPQAGQQRSLTNEAARQRFRQSATEEERSRLPKYYDESDVGLYRALEQLRQPLSFDELVGYGFSPQLHPASVKYTNDLGWSTAVSGHTMRGGRHFVEFEIKNAHSYYINLGVIRPVSLTDGIDLKTDWRGMVHPVAVSSRCRHAVSERWRSQRTAKWGDSIVHCCACNCDGGRCYWTDWDNDEVSPDWQGREGLTGSGTIGLLLDLDEGTLSMFKDGRRLGVVKEGLGGEYCWFVVVGSPCTINISRCQAPN</sequence>
<dbReference type="SUPFAM" id="SSF49899">
    <property type="entry name" value="Concanavalin A-like lectins/glucanases"/>
    <property type="match status" value="1"/>
</dbReference>
<accession>K0TCN8</accession>
<dbReference type="EMBL" id="AGNL01007504">
    <property type="protein sequence ID" value="EJK71206.1"/>
    <property type="molecule type" value="Genomic_DNA"/>
</dbReference>
<evidence type="ECO:0000256" key="1">
    <source>
        <dbReference type="SAM" id="MobiDB-lite"/>
    </source>
</evidence>
<gene>
    <name evidence="2" type="ORF">THAOC_07377</name>
</gene>
<reference evidence="2 3" key="1">
    <citation type="journal article" date="2012" name="Genome Biol.">
        <title>Genome and low-iron response of an oceanic diatom adapted to chronic iron limitation.</title>
        <authorList>
            <person name="Lommer M."/>
            <person name="Specht M."/>
            <person name="Roy A.S."/>
            <person name="Kraemer L."/>
            <person name="Andreson R."/>
            <person name="Gutowska M.A."/>
            <person name="Wolf J."/>
            <person name="Bergner S.V."/>
            <person name="Schilhabel M.B."/>
            <person name="Klostermeier U.C."/>
            <person name="Beiko R.G."/>
            <person name="Rosenstiel P."/>
            <person name="Hippler M."/>
            <person name="Laroche J."/>
        </authorList>
    </citation>
    <scope>NUCLEOTIDE SEQUENCE [LARGE SCALE GENOMIC DNA]</scope>
    <source>
        <strain evidence="2 3">CCMP1005</strain>
    </source>
</reference>
<feature type="region of interest" description="Disordered" evidence="1">
    <location>
        <begin position="329"/>
        <end position="355"/>
    </location>
</feature>
<dbReference type="InterPro" id="IPR043136">
    <property type="entry name" value="B30.2/SPRY_sf"/>
</dbReference>